<evidence type="ECO:0000256" key="3">
    <source>
        <dbReference type="ARBA" id="ARBA00022807"/>
    </source>
</evidence>
<dbReference type="GO" id="GO:0005737">
    <property type="term" value="C:cytoplasm"/>
    <property type="evidence" value="ECO:0007669"/>
    <property type="project" value="TreeGrafter"/>
</dbReference>
<dbReference type="PANTHER" id="PTHR10363:SF2">
    <property type="entry name" value="BLEOMYCIN HYDROLASE"/>
    <property type="match status" value="1"/>
</dbReference>
<dbReference type="Proteomes" id="UP000233020">
    <property type="component" value="Unplaced"/>
</dbReference>
<dbReference type="GO" id="GO:0006508">
    <property type="term" value="P:proteolysis"/>
    <property type="evidence" value="ECO:0007669"/>
    <property type="project" value="UniProtKB-KW"/>
</dbReference>
<proteinExistence type="predicted"/>
<dbReference type="InterPro" id="IPR004134">
    <property type="entry name" value="Peptidase_C1B"/>
</dbReference>
<evidence type="ECO:0000256" key="1">
    <source>
        <dbReference type="ARBA" id="ARBA00022670"/>
    </source>
</evidence>
<evidence type="ECO:0000313" key="5">
    <source>
        <dbReference type="Proteomes" id="UP000233020"/>
    </source>
</evidence>
<dbReference type="PANTHER" id="PTHR10363">
    <property type="entry name" value="BLEOMYCIN HYDROLASE"/>
    <property type="match status" value="1"/>
</dbReference>
<keyword evidence="3" id="KW-0788">Thiol protease</keyword>
<accession>A0A2K5F4H0</accession>
<keyword evidence="1" id="KW-0645">Protease</keyword>
<dbReference type="OMA" id="SSGQCWI"/>
<keyword evidence="2" id="KW-0378">Hydrolase</keyword>
<dbReference type="Ensembl" id="ENSANAT00000058494.1">
    <property type="protein sequence ID" value="ENSANAP00000040385.1"/>
    <property type="gene ID" value="ENSANAG00000037551.1"/>
</dbReference>
<organism evidence="4 5">
    <name type="scientific">Aotus nancymaae</name>
    <name type="common">Ma's night monkey</name>
    <dbReference type="NCBI Taxonomy" id="37293"/>
    <lineage>
        <taxon>Eukaryota</taxon>
        <taxon>Metazoa</taxon>
        <taxon>Chordata</taxon>
        <taxon>Craniata</taxon>
        <taxon>Vertebrata</taxon>
        <taxon>Euteleostomi</taxon>
        <taxon>Mammalia</taxon>
        <taxon>Eutheria</taxon>
        <taxon>Euarchontoglires</taxon>
        <taxon>Primates</taxon>
        <taxon>Haplorrhini</taxon>
        <taxon>Platyrrhini</taxon>
        <taxon>Aotidae</taxon>
        <taxon>Aotus</taxon>
    </lineage>
</organism>
<name>A0A2K5F4H0_AOTNA</name>
<dbReference type="Gene3D" id="3.90.70.10">
    <property type="entry name" value="Cysteine proteinases"/>
    <property type="match status" value="1"/>
</dbReference>
<dbReference type="GeneTree" id="ENSGT00390000001735"/>
<dbReference type="STRING" id="37293.ENSANAP00000040385"/>
<dbReference type="Pfam" id="PF03051">
    <property type="entry name" value="Peptidase_C1_2"/>
    <property type="match status" value="1"/>
</dbReference>
<keyword evidence="5" id="KW-1185">Reference proteome</keyword>
<dbReference type="GO" id="GO:0009636">
    <property type="term" value="P:response to toxic substance"/>
    <property type="evidence" value="ECO:0007669"/>
    <property type="project" value="TreeGrafter"/>
</dbReference>
<evidence type="ECO:0000256" key="2">
    <source>
        <dbReference type="ARBA" id="ARBA00022801"/>
    </source>
</evidence>
<dbReference type="AlphaFoldDB" id="A0A2K5F4H0"/>
<evidence type="ECO:0000313" key="4">
    <source>
        <dbReference type="Ensembl" id="ENSANAP00000040385.1"/>
    </source>
</evidence>
<reference evidence="4" key="1">
    <citation type="submission" date="2025-08" db="UniProtKB">
        <authorList>
            <consortium name="Ensembl"/>
        </authorList>
    </citation>
    <scope>IDENTIFICATION</scope>
</reference>
<reference evidence="4" key="2">
    <citation type="submission" date="2025-09" db="UniProtKB">
        <authorList>
            <consortium name="Ensembl"/>
        </authorList>
    </citation>
    <scope>IDENTIFICATION</scope>
</reference>
<protein>
    <recommendedName>
        <fullName evidence="6">Bleomycin hydrolase</fullName>
    </recommendedName>
</protein>
<dbReference type="InterPro" id="IPR038765">
    <property type="entry name" value="Papain-like_cys_pep_sf"/>
</dbReference>
<evidence type="ECO:0008006" key="6">
    <source>
        <dbReference type="Google" id="ProtNLM"/>
    </source>
</evidence>
<dbReference type="SUPFAM" id="SSF54001">
    <property type="entry name" value="Cysteine proteinases"/>
    <property type="match status" value="1"/>
</dbReference>
<sequence>MSSAGPDSEKVAALIQKLNSDSHLLDICLKRATVQCMQHAFQHTVPQEGKPITKQKSSGQCWIFPCLNALRLPFVKKLNIEEFEFSQSYLFFWDKVKRYFFLNAFVDTAQRKEPEDGRLVQCLLMNSANDGGQWDMLVNIVAKYGVILNKCFPESYTTEATRRMNDI</sequence>
<dbReference type="GO" id="GO:0070005">
    <property type="term" value="F:cysteine-type aminopeptidase activity"/>
    <property type="evidence" value="ECO:0007669"/>
    <property type="project" value="InterPro"/>
</dbReference>
<dbReference type="GO" id="GO:0043418">
    <property type="term" value="P:homocysteine catabolic process"/>
    <property type="evidence" value="ECO:0007669"/>
    <property type="project" value="TreeGrafter"/>
</dbReference>